<keyword evidence="4" id="KW-1185">Reference proteome</keyword>
<keyword evidence="2" id="KW-0472">Membrane</keyword>
<evidence type="ECO:0000256" key="2">
    <source>
        <dbReference type="SAM" id="Phobius"/>
    </source>
</evidence>
<proteinExistence type="predicted"/>
<keyword evidence="2" id="KW-1133">Transmembrane helix</keyword>
<feature type="region of interest" description="Disordered" evidence="1">
    <location>
        <begin position="200"/>
        <end position="222"/>
    </location>
</feature>
<evidence type="ECO:0000313" key="4">
    <source>
        <dbReference type="Proteomes" id="UP001501676"/>
    </source>
</evidence>
<evidence type="ECO:0000256" key="1">
    <source>
        <dbReference type="SAM" id="MobiDB-lite"/>
    </source>
</evidence>
<name>A0ABP6T8I7_9ACTN</name>
<accession>A0ABP6T8I7</accession>
<feature type="transmembrane region" description="Helical" evidence="2">
    <location>
        <begin position="67"/>
        <end position="88"/>
    </location>
</feature>
<dbReference type="Proteomes" id="UP001501676">
    <property type="component" value="Unassembled WGS sequence"/>
</dbReference>
<sequence>MSAGEARVGQVSESAPPPTAPPVEEDLVEADPVEAPAGEDLHDDSVEWLVDAARQPAPPQRRLRRTVALLAGALVFLLVACGVGAVGFSRFVHRDPPPELESAAVVGARDAAAQRLAAALSVVAPTGAARLGVARHEACERGGRALWRWDDYSWICASQHTVVLEVPFTGLEAALRQSREQVVQAGWAVHADDADQQLANLSGSEPVPLPEDNSSSPAPSGPVAVNAAVYERDGVELALHFAQADEDSVGYVEGLQDVVLVSSDEREWERHAPALDLTPLQYAASRYGGAFLVVTAQRTWFQN</sequence>
<feature type="compositionally biased region" description="Low complexity" evidence="1">
    <location>
        <begin position="213"/>
        <end position="222"/>
    </location>
</feature>
<comment type="caution">
    <text evidence="3">The sequence shown here is derived from an EMBL/GenBank/DDBJ whole genome shotgun (WGS) entry which is preliminary data.</text>
</comment>
<organism evidence="3 4">
    <name type="scientific">Cryptosporangium minutisporangium</name>
    <dbReference type="NCBI Taxonomy" id="113569"/>
    <lineage>
        <taxon>Bacteria</taxon>
        <taxon>Bacillati</taxon>
        <taxon>Actinomycetota</taxon>
        <taxon>Actinomycetes</taxon>
        <taxon>Cryptosporangiales</taxon>
        <taxon>Cryptosporangiaceae</taxon>
        <taxon>Cryptosporangium</taxon>
    </lineage>
</organism>
<gene>
    <name evidence="3" type="ORF">GCM10020369_67630</name>
</gene>
<evidence type="ECO:0000313" key="3">
    <source>
        <dbReference type="EMBL" id="GAA3395239.1"/>
    </source>
</evidence>
<protein>
    <submittedName>
        <fullName evidence="3">Uncharacterized protein</fullName>
    </submittedName>
</protein>
<keyword evidence="2" id="KW-0812">Transmembrane</keyword>
<feature type="region of interest" description="Disordered" evidence="1">
    <location>
        <begin position="1"/>
        <end position="40"/>
    </location>
</feature>
<dbReference type="EMBL" id="BAAAYN010000047">
    <property type="protein sequence ID" value="GAA3395239.1"/>
    <property type="molecule type" value="Genomic_DNA"/>
</dbReference>
<feature type="compositionally biased region" description="Acidic residues" evidence="1">
    <location>
        <begin position="23"/>
        <end position="32"/>
    </location>
</feature>
<reference evidence="4" key="1">
    <citation type="journal article" date="2019" name="Int. J. Syst. Evol. Microbiol.">
        <title>The Global Catalogue of Microorganisms (GCM) 10K type strain sequencing project: providing services to taxonomists for standard genome sequencing and annotation.</title>
        <authorList>
            <consortium name="The Broad Institute Genomics Platform"/>
            <consortium name="The Broad Institute Genome Sequencing Center for Infectious Disease"/>
            <person name="Wu L."/>
            <person name="Ma J."/>
        </authorList>
    </citation>
    <scope>NUCLEOTIDE SEQUENCE [LARGE SCALE GENOMIC DNA]</scope>
    <source>
        <strain evidence="4">JCM 9458</strain>
    </source>
</reference>